<name>Q0INA9_ORYSJ</name>
<proteinExistence type="predicted"/>
<dbReference type="EMBL" id="AP008218">
    <property type="protein sequence ID" value="BAF29806.1"/>
    <property type="molecule type" value="Genomic_DNA"/>
</dbReference>
<sequence length="147" mass="15661">MALMAGGKRGGVGVGWERRRRWRAAREEASVGAGEEASVVSSERGGVGGREIRWPTSAPVTCAGCCASPPRPPRRCFRFSAIAAPCGPTAGPPPRAATCLCLRLRCRLHKRATGARASPASPTGRSRYLLLCSADGRPSNLRLRCRY</sequence>
<organism evidence="1 2">
    <name type="scientific">Oryza sativa subsp. japonica</name>
    <name type="common">Rice</name>
    <dbReference type="NCBI Taxonomy" id="39947"/>
    <lineage>
        <taxon>Eukaryota</taxon>
        <taxon>Viridiplantae</taxon>
        <taxon>Streptophyta</taxon>
        <taxon>Embryophyta</taxon>
        <taxon>Tracheophyta</taxon>
        <taxon>Spermatophyta</taxon>
        <taxon>Magnoliopsida</taxon>
        <taxon>Liliopsida</taxon>
        <taxon>Poales</taxon>
        <taxon>Poaceae</taxon>
        <taxon>BOP clade</taxon>
        <taxon>Oryzoideae</taxon>
        <taxon>Oryzeae</taxon>
        <taxon>Oryzinae</taxon>
        <taxon>Oryza</taxon>
        <taxon>Oryza sativa</taxon>
    </lineage>
</organism>
<reference evidence="2" key="2">
    <citation type="journal article" date="2008" name="Nucleic Acids Res.">
        <title>The rice annotation project database (RAP-DB): 2008 update.</title>
        <authorList>
            <consortium name="The rice annotation project (RAP)"/>
        </authorList>
    </citation>
    <scope>GENOME REANNOTATION</scope>
    <source>
        <strain evidence="2">cv. Nipponbare</strain>
    </source>
</reference>
<reference evidence="1 2" key="1">
    <citation type="journal article" date="2005" name="Nature">
        <title>The map-based sequence of the rice genome.</title>
        <authorList>
            <consortium name="International rice genome sequencing project (IRGSP)"/>
            <person name="Matsumoto T."/>
            <person name="Wu J."/>
            <person name="Kanamori H."/>
            <person name="Katayose Y."/>
            <person name="Fujisawa M."/>
            <person name="Namiki N."/>
            <person name="Mizuno H."/>
            <person name="Yamamoto K."/>
            <person name="Antonio B.A."/>
            <person name="Baba T."/>
            <person name="Sakata K."/>
            <person name="Nagamura Y."/>
            <person name="Aoki H."/>
            <person name="Arikawa K."/>
            <person name="Arita K."/>
            <person name="Bito T."/>
            <person name="Chiden Y."/>
            <person name="Fujitsuka N."/>
            <person name="Fukunaka R."/>
            <person name="Hamada M."/>
            <person name="Harada C."/>
            <person name="Hayashi A."/>
            <person name="Hijishita S."/>
            <person name="Honda M."/>
            <person name="Hosokawa S."/>
            <person name="Ichikawa Y."/>
            <person name="Idonuma A."/>
            <person name="Iijima M."/>
            <person name="Ikeda M."/>
            <person name="Ikeno M."/>
            <person name="Ito K."/>
            <person name="Ito S."/>
            <person name="Ito T."/>
            <person name="Ito Y."/>
            <person name="Ito Y."/>
            <person name="Iwabuchi A."/>
            <person name="Kamiya K."/>
            <person name="Karasawa W."/>
            <person name="Kurita K."/>
            <person name="Katagiri S."/>
            <person name="Kikuta A."/>
            <person name="Kobayashi H."/>
            <person name="Kobayashi N."/>
            <person name="Machita K."/>
            <person name="Maehara T."/>
            <person name="Masukawa M."/>
            <person name="Mizubayashi T."/>
            <person name="Mukai Y."/>
            <person name="Nagasaki H."/>
            <person name="Nagata Y."/>
            <person name="Naito S."/>
            <person name="Nakashima M."/>
            <person name="Nakama Y."/>
            <person name="Nakamichi Y."/>
            <person name="Nakamura M."/>
            <person name="Meguro A."/>
            <person name="Negishi M."/>
            <person name="Ohta I."/>
            <person name="Ohta T."/>
            <person name="Okamoto M."/>
            <person name="Ono N."/>
            <person name="Saji S."/>
            <person name="Sakaguchi M."/>
            <person name="Sakai K."/>
            <person name="Shibata M."/>
            <person name="Shimokawa T."/>
            <person name="Song J."/>
            <person name="Takazaki Y."/>
            <person name="Terasawa K."/>
            <person name="Tsugane M."/>
            <person name="Tsuji K."/>
            <person name="Ueda S."/>
            <person name="Waki K."/>
            <person name="Yamagata H."/>
            <person name="Yamamoto M."/>
            <person name="Yamamoto S."/>
            <person name="Yamane H."/>
            <person name="Yoshiki S."/>
            <person name="Yoshihara R."/>
            <person name="Yukawa K."/>
            <person name="Zhong H."/>
            <person name="Yano M."/>
            <person name="Yuan Q."/>
            <person name="Ouyang S."/>
            <person name="Liu J."/>
            <person name="Jones K.M."/>
            <person name="Gansberger K."/>
            <person name="Moffat K."/>
            <person name="Hill J."/>
            <person name="Bera J."/>
            <person name="Fadrosh D."/>
            <person name="Jin S."/>
            <person name="Johri S."/>
            <person name="Kim M."/>
            <person name="Overton L."/>
            <person name="Reardon M."/>
            <person name="Tsitrin T."/>
            <person name="Vuong H."/>
            <person name="Weaver B."/>
            <person name="Ciecko A."/>
            <person name="Tallon L."/>
            <person name="Jackson J."/>
            <person name="Pai G."/>
            <person name="Aken S.V."/>
            <person name="Utterback T."/>
            <person name="Reidmuller S."/>
            <person name="Feldblyum T."/>
            <person name="Hsiao J."/>
            <person name="Zismann V."/>
            <person name="Iobst S."/>
            <person name="de Vazeille A.R."/>
            <person name="Buell C.R."/>
            <person name="Ying K."/>
            <person name="Li Y."/>
            <person name="Lu T."/>
            <person name="Huang Y."/>
            <person name="Zhao Q."/>
            <person name="Feng Q."/>
            <person name="Zhang L."/>
            <person name="Zhu J."/>
            <person name="Weng Q."/>
            <person name="Mu J."/>
            <person name="Lu Y."/>
            <person name="Fan D."/>
            <person name="Liu Y."/>
            <person name="Guan J."/>
            <person name="Zhang Y."/>
            <person name="Yu S."/>
            <person name="Liu X."/>
            <person name="Zhang Y."/>
            <person name="Hong G."/>
            <person name="Han B."/>
            <person name="Choisne N."/>
            <person name="Demange N."/>
            <person name="Orjeda G."/>
            <person name="Samain S."/>
            <person name="Cattolico L."/>
            <person name="Pelletier E."/>
            <person name="Couloux A."/>
            <person name="Segurens B."/>
            <person name="Wincker P."/>
            <person name="D'Hont A."/>
            <person name="Scarpelli C."/>
            <person name="Weissenbach J."/>
            <person name="Salanoubat M."/>
            <person name="Quetier F."/>
            <person name="Yu Y."/>
            <person name="Kim H.R."/>
            <person name="Rambo T."/>
            <person name="Currie J."/>
            <person name="Collura K."/>
            <person name="Luo M."/>
            <person name="Yang T."/>
            <person name="Ammiraju J.S.S."/>
            <person name="Engler F."/>
            <person name="Soderlund C."/>
            <person name="Wing R.A."/>
            <person name="Palmer L.E."/>
            <person name="de la Bastide M."/>
            <person name="Spiegel L."/>
            <person name="Nascimento L."/>
            <person name="Zutavern T."/>
            <person name="O'Shaughnessy A."/>
            <person name="Dike S."/>
            <person name="Dedhia N."/>
            <person name="Preston R."/>
            <person name="Balija V."/>
            <person name="McCombie W.R."/>
            <person name="Chow T."/>
            <person name="Chen H."/>
            <person name="Chung M."/>
            <person name="Chen C."/>
            <person name="Shaw J."/>
            <person name="Wu H."/>
            <person name="Hsiao K."/>
            <person name="Chao Y."/>
            <person name="Chu M."/>
            <person name="Cheng C."/>
            <person name="Hour A."/>
            <person name="Lee P."/>
            <person name="Lin S."/>
            <person name="Lin Y."/>
            <person name="Liou J."/>
            <person name="Liu S."/>
            <person name="Hsing Y."/>
            <person name="Raghuvanshi S."/>
            <person name="Mohanty A."/>
            <person name="Bharti A.K."/>
            <person name="Gaur A."/>
            <person name="Gupta V."/>
            <person name="Kumar D."/>
            <person name="Ravi V."/>
            <person name="Vij S."/>
            <person name="Kapur A."/>
            <person name="Khurana P."/>
            <person name="Khurana P."/>
            <person name="Khurana J.P."/>
            <person name="Tyagi A.K."/>
            <person name="Gaikwad K."/>
            <person name="Singh A."/>
            <person name="Dalal V."/>
            <person name="Srivastava S."/>
            <person name="Dixit A."/>
            <person name="Pal A.K."/>
            <person name="Ghazi I.A."/>
            <person name="Yadav M."/>
            <person name="Pandit A."/>
            <person name="Bhargava A."/>
            <person name="Sureshbabu K."/>
            <person name="Batra K."/>
            <person name="Sharma T.R."/>
            <person name="Mohapatra T."/>
            <person name="Singh N.K."/>
            <person name="Messing J."/>
            <person name="Nelson A.B."/>
            <person name="Fuks G."/>
            <person name="Kavchok S."/>
            <person name="Keizer G."/>
            <person name="Linton E."/>
            <person name="Llaca V."/>
            <person name="Song R."/>
            <person name="Tanyolac B."/>
            <person name="Young S."/>
            <person name="Ho-Il K."/>
            <person name="Hahn J.H."/>
            <person name="Sangsakoo G."/>
            <person name="Vanavichit A."/>
            <person name="de Mattos Luiz.A.T."/>
            <person name="Zimmer P.D."/>
            <person name="Malone G."/>
            <person name="Dellagostin O."/>
            <person name="de Oliveira A.C."/>
            <person name="Bevan M."/>
            <person name="Bancroft I."/>
            <person name="Minx P."/>
            <person name="Cordum H."/>
            <person name="Wilson R."/>
            <person name="Cheng Z."/>
            <person name="Jin W."/>
            <person name="Jiang J."/>
            <person name="Leong S.A."/>
            <person name="Iwama H."/>
            <person name="Gojobori T."/>
            <person name="Itoh T."/>
            <person name="Niimura Y."/>
            <person name="Fujii Y."/>
            <person name="Habara T."/>
            <person name="Sakai H."/>
            <person name="Sato Y."/>
            <person name="Wilson G."/>
            <person name="Kumar K."/>
            <person name="McCouch S."/>
            <person name="Juretic N."/>
            <person name="Hoen D."/>
            <person name="Wright S."/>
            <person name="Bruskiewich R."/>
            <person name="Bureau T."/>
            <person name="Miyao A."/>
            <person name="Hirochika H."/>
            <person name="Nishikawa T."/>
            <person name="Kadowaki K."/>
            <person name="Sugiura M."/>
            <person name="Burr B."/>
            <person name="Sasaki T."/>
        </authorList>
    </citation>
    <scope>NUCLEOTIDE SEQUENCE [LARGE SCALE GENOMIC DNA]</scope>
    <source>
        <strain evidence="2">cv. Nipponbare</strain>
    </source>
</reference>
<evidence type="ECO:0000313" key="2">
    <source>
        <dbReference type="Proteomes" id="UP000000763"/>
    </source>
</evidence>
<dbReference type="KEGG" id="dosa:Os12g0486800"/>
<dbReference type="Gramene" id="Os12t0486800-01">
    <property type="protein sequence ID" value="Os12t0486800-01"/>
    <property type="gene ID" value="Os12g0486800"/>
</dbReference>
<dbReference type="Proteomes" id="UP000000763">
    <property type="component" value="Chromosome 12"/>
</dbReference>
<gene>
    <name evidence="1" type="ordered locus">Os12g0486800</name>
</gene>
<accession>Q0INA9</accession>
<dbReference type="AlphaFoldDB" id="Q0INA9"/>
<protein>
    <submittedName>
        <fullName evidence="1">Os12g0486800 protein</fullName>
    </submittedName>
</protein>
<evidence type="ECO:0000313" key="1">
    <source>
        <dbReference type="EMBL" id="BAF29806.1"/>
    </source>
</evidence>